<keyword evidence="3" id="KW-1185">Reference proteome</keyword>
<dbReference type="SUPFAM" id="SSF51735">
    <property type="entry name" value="NAD(P)-binding Rossmann-fold domains"/>
    <property type="match status" value="1"/>
</dbReference>
<dbReference type="InterPro" id="IPR008030">
    <property type="entry name" value="NmrA-like"/>
</dbReference>
<dbReference type="Gene3D" id="3.40.50.720">
    <property type="entry name" value="NAD(P)-binding Rossmann-like Domain"/>
    <property type="match status" value="1"/>
</dbReference>
<accession>A0A7W7REK6</accession>
<dbReference type="Pfam" id="PF05368">
    <property type="entry name" value="NmrA"/>
    <property type="match status" value="1"/>
</dbReference>
<dbReference type="RefSeq" id="WP_184575696.1">
    <property type="nucleotide sequence ID" value="NZ_JACHJT010000001.1"/>
</dbReference>
<dbReference type="Gene3D" id="3.90.25.10">
    <property type="entry name" value="UDP-galactose 4-epimerase, domain 1"/>
    <property type="match status" value="1"/>
</dbReference>
<dbReference type="Proteomes" id="UP000523007">
    <property type="component" value="Unassembled WGS sequence"/>
</dbReference>
<evidence type="ECO:0000313" key="3">
    <source>
        <dbReference type="Proteomes" id="UP000523007"/>
    </source>
</evidence>
<reference evidence="2 3" key="1">
    <citation type="submission" date="2020-08" db="EMBL/GenBank/DDBJ databases">
        <title>Sequencing the genomes of 1000 actinobacteria strains.</title>
        <authorList>
            <person name="Klenk H.-P."/>
        </authorList>
    </citation>
    <scope>NUCLEOTIDE SEQUENCE [LARGE SCALE GENOMIC DNA]</scope>
    <source>
        <strain evidence="2 3">DSM 102030</strain>
    </source>
</reference>
<dbReference type="PANTHER" id="PTHR43162">
    <property type="match status" value="1"/>
</dbReference>
<protein>
    <submittedName>
        <fullName evidence="2">Uncharacterized protein YbjT (DUF2867 family)</fullName>
    </submittedName>
</protein>
<evidence type="ECO:0000313" key="2">
    <source>
        <dbReference type="EMBL" id="MBB4930474.1"/>
    </source>
</evidence>
<feature type="domain" description="NmrA-like" evidence="1">
    <location>
        <begin position="7"/>
        <end position="246"/>
    </location>
</feature>
<dbReference type="InterPro" id="IPR036291">
    <property type="entry name" value="NAD(P)-bd_dom_sf"/>
</dbReference>
<organism evidence="2 3">
    <name type="scientific">Lipingzhangella halophila</name>
    <dbReference type="NCBI Taxonomy" id="1783352"/>
    <lineage>
        <taxon>Bacteria</taxon>
        <taxon>Bacillati</taxon>
        <taxon>Actinomycetota</taxon>
        <taxon>Actinomycetes</taxon>
        <taxon>Streptosporangiales</taxon>
        <taxon>Nocardiopsidaceae</taxon>
        <taxon>Lipingzhangella</taxon>
    </lineage>
</organism>
<gene>
    <name evidence="2" type="ORF">F4561_001294</name>
</gene>
<comment type="caution">
    <text evidence="2">The sequence shown here is derived from an EMBL/GenBank/DDBJ whole genome shotgun (WGS) entry which is preliminary data.</text>
</comment>
<sequence>MTQQTTRPILVLGATGKTGRRVVSRLRANGTPVRAASRSSDTRFDWHDRTTWAAALDGVSALYLVLPPQEAPAGDLVTRAVAAGVNRIVLLSGRGAQHIEYASSVEQAVRDSGAQWAIMRPNNFNQNFTEDVFYPMVRSGELALPIGQVPEPFIDAEDIADVAVALLTEDGYHGHTYEMTGPRALTWAEAAETIGAATGRPVRFVDVPAEEFVPAALAAGVAPDAAEELSGNFAVMREGVIAEVDDGVQRVLGREPRDFTAYVKQAAASGAWD</sequence>
<name>A0A7W7REK6_9ACTN</name>
<dbReference type="AlphaFoldDB" id="A0A7W7REK6"/>
<evidence type="ECO:0000259" key="1">
    <source>
        <dbReference type="Pfam" id="PF05368"/>
    </source>
</evidence>
<dbReference type="InterPro" id="IPR051604">
    <property type="entry name" value="Ergot_Alk_Oxidoreductase"/>
</dbReference>
<dbReference type="PANTHER" id="PTHR43162:SF1">
    <property type="entry name" value="PRESTALK A DIFFERENTIATION PROTEIN A"/>
    <property type="match status" value="1"/>
</dbReference>
<dbReference type="EMBL" id="JACHJT010000001">
    <property type="protein sequence ID" value="MBB4930474.1"/>
    <property type="molecule type" value="Genomic_DNA"/>
</dbReference>
<proteinExistence type="predicted"/>